<dbReference type="Proteomes" id="UP000177190">
    <property type="component" value="Unassembled WGS sequence"/>
</dbReference>
<dbReference type="STRING" id="1802200.A2812_02720"/>
<gene>
    <name evidence="1" type="ORF">A2812_02720</name>
</gene>
<dbReference type="AlphaFoldDB" id="A0A1G2HLX6"/>
<dbReference type="GO" id="GO:0008998">
    <property type="term" value="F:ribonucleoside-triphosphate reductase (thioredoxin) activity"/>
    <property type="evidence" value="ECO:0007669"/>
    <property type="project" value="InterPro"/>
</dbReference>
<evidence type="ECO:0000313" key="1">
    <source>
        <dbReference type="EMBL" id="OGZ63487.1"/>
    </source>
</evidence>
<reference evidence="1 2" key="1">
    <citation type="journal article" date="2016" name="Nat. Commun.">
        <title>Thousands of microbial genomes shed light on interconnected biogeochemical processes in an aquifer system.</title>
        <authorList>
            <person name="Anantharaman K."/>
            <person name="Brown C.T."/>
            <person name="Hug L.A."/>
            <person name="Sharon I."/>
            <person name="Castelle C.J."/>
            <person name="Probst A.J."/>
            <person name="Thomas B.C."/>
            <person name="Singh A."/>
            <person name="Wilkins M.J."/>
            <person name="Karaoz U."/>
            <person name="Brodie E.L."/>
            <person name="Williams K.H."/>
            <person name="Hubbard S.S."/>
            <person name="Banfield J.F."/>
        </authorList>
    </citation>
    <scope>NUCLEOTIDE SEQUENCE [LARGE SCALE GENOMIC DNA]</scope>
</reference>
<name>A0A1G2HLX6_9BACT</name>
<dbReference type="InterPro" id="IPR012833">
    <property type="entry name" value="NrdD"/>
</dbReference>
<dbReference type="EMBL" id="MHOM01000034">
    <property type="protein sequence ID" value="OGZ63487.1"/>
    <property type="molecule type" value="Genomic_DNA"/>
</dbReference>
<accession>A0A1G2HLX6</accession>
<sequence length="60" mass="7123">MLKCDKCFAENKALNNFRKCEVYSRVVGYIRPVEQWHKGKKQEYGERQEYIMPKGDSSCC</sequence>
<organism evidence="1 2">
    <name type="scientific">Candidatus Staskawiczbacteria bacterium RIFCSPHIGHO2_01_FULL_36_16</name>
    <dbReference type="NCBI Taxonomy" id="1802200"/>
    <lineage>
        <taxon>Bacteria</taxon>
        <taxon>Candidatus Staskawicziibacteriota</taxon>
    </lineage>
</organism>
<dbReference type="Pfam" id="PF13597">
    <property type="entry name" value="NRDD"/>
    <property type="match status" value="1"/>
</dbReference>
<comment type="caution">
    <text evidence="1">The sequence shown here is derived from an EMBL/GenBank/DDBJ whole genome shotgun (WGS) entry which is preliminary data.</text>
</comment>
<dbReference type="GO" id="GO:0006260">
    <property type="term" value="P:DNA replication"/>
    <property type="evidence" value="ECO:0007669"/>
    <property type="project" value="InterPro"/>
</dbReference>
<evidence type="ECO:0000313" key="2">
    <source>
        <dbReference type="Proteomes" id="UP000177190"/>
    </source>
</evidence>
<protein>
    <submittedName>
        <fullName evidence="1">Uncharacterized protein</fullName>
    </submittedName>
</protein>
<proteinExistence type="predicted"/>